<evidence type="ECO:0000256" key="12">
    <source>
        <dbReference type="ARBA" id="ARBA00053135"/>
    </source>
</evidence>
<feature type="compositionally biased region" description="Polar residues" evidence="14">
    <location>
        <begin position="725"/>
        <end position="744"/>
    </location>
</feature>
<dbReference type="PANTHER" id="PTHR16171">
    <property type="entry name" value="DNA REPAIR PROTEIN COMPLEMENTING XP-G CELLS-RELATED"/>
    <property type="match status" value="1"/>
</dbReference>
<comment type="subcellular location">
    <subcellularLocation>
        <location evidence="2">Nucleus</location>
    </subcellularLocation>
</comment>
<dbReference type="InterPro" id="IPR029060">
    <property type="entry name" value="PIN-like_dom_sf"/>
</dbReference>
<dbReference type="GO" id="GO:0046872">
    <property type="term" value="F:metal ion binding"/>
    <property type="evidence" value="ECO:0007669"/>
    <property type="project" value="UniProtKB-KW"/>
</dbReference>
<comment type="cofactor">
    <cofactor evidence="1">
        <name>Mg(2+)</name>
        <dbReference type="ChEBI" id="CHEBI:18420"/>
    </cofactor>
</comment>
<evidence type="ECO:0000256" key="11">
    <source>
        <dbReference type="ARBA" id="ARBA00023242"/>
    </source>
</evidence>
<comment type="similarity">
    <text evidence="3">Belongs to the XPG/RAD2 endonuclease family. XPG subfamily.</text>
</comment>
<dbReference type="SUPFAM" id="SSF47807">
    <property type="entry name" value="5' to 3' exonuclease, C-terminal subdomain"/>
    <property type="match status" value="1"/>
</dbReference>
<dbReference type="OrthoDB" id="31113at2759"/>
<proteinExistence type="inferred from homology"/>
<evidence type="ECO:0000256" key="6">
    <source>
        <dbReference type="ARBA" id="ARBA00022759"/>
    </source>
</evidence>
<feature type="domain" description="XPG-I" evidence="15">
    <location>
        <begin position="880"/>
        <end position="949"/>
    </location>
</feature>
<dbReference type="InterPro" id="IPR006084">
    <property type="entry name" value="XPG/Rad2"/>
</dbReference>
<dbReference type="PRINTS" id="PR00066">
    <property type="entry name" value="XRODRMPGMNTG"/>
</dbReference>
<dbReference type="InterPro" id="IPR036279">
    <property type="entry name" value="5-3_exonuclease_C_sf"/>
</dbReference>
<dbReference type="STRING" id="1245745.A0A0A2W087"/>
<keyword evidence="7" id="KW-0227">DNA damage</keyword>
<feature type="compositionally biased region" description="Basic and acidic residues" evidence="14">
    <location>
        <begin position="122"/>
        <end position="136"/>
    </location>
</feature>
<dbReference type="FunFam" id="3.40.50.1010:FF:000025">
    <property type="entry name" value="DNA repair protein RAD2"/>
    <property type="match status" value="1"/>
</dbReference>
<dbReference type="InterPro" id="IPR019974">
    <property type="entry name" value="XPG_CS"/>
</dbReference>
<sequence length="1158" mass="130299">MGVNGLWTVVQPCARPTNLATLNRKRLAVDASIWIYQFLKAVRDKEGNALRNSHVVGFFRRICKLLWFGIQPVFVFDGGAPALKRATIQKRQRRREGRRDDALRTAGKLLAVQMQRVAEEEEQKRKRETERPRREADEEPLPDPENMVYLNEVGMSNQERQRNRKFHKKDAYHLPELEGGIASMGKPDDPRIMSVEELEEYARQFNNGEDINLYDFSKIDFDGEFFKSLPPPDRYNILNAARLRSRLRLGLSKDQLDEMFPDRMAFSRFQIERVKERNHLTQRLMSEVGMTGLDLTLGVNARVAGEKDREYILVKNEGAEGGWALGVVSKEKDVGEAHKPIDVDAIDIQYQTKEEDDDDEDVDGFEDVPIEGLNRLPRHDPTNASLEAARDLASKRQHFYDNHKEPINDEEDSLFVGGPAGAPEIENEAPEADHIHPEEKDDLNRAIALSLQNQHGVMEDSATEDDLFEDVVEDKPEWTQKAVEAAKPLTAHTGSMIAHIVNNRSNAAVPKRQEKPETQESDSDDDMQAIMARSRKAKKRKAPAPRPVLENKKNPFDGPLPFPKLSLGSSLFGKSKLGETSAKATARDPSAAAHGDEDEDEPDLAGGFTVEDQDEAPTLPPWLADESDIRDSLNKQRVAEREINAQDREDAEEEERRRKREMKDRLVEINSDSDDDSDVQIIEVPPSPAPEPAATELRTLSEQTEAEQPELEQQVEESAQVQATIEDTQFSDATVRVGNTQETTPPKDAESPEPEFEDIELPQVAEEAAAPELEGDADAIPAVEEQSATVPVTINDDELFGDADGNEYSDPEEEELLVQMAEEAEEHARFASELNQKSMEQNRRDYEQELRQLRTQQKKDRRDADEVTQVMVSECQSLLRLFGIPYITAPMEAEAQCAELVRLRMVDGIVTDDSDTFLFGGTRVYKNMFNSNKFVECYLGNELEKDLSLSRQQLIALAHLLGSDYTEGLPGVGPVTAVEIISEFPGKDGLARFREWWDEVQVQSRPKAADADSPFRKKFRRTQAAKLFLPPGFPNAAVDDAYLHPQVDDSAEPFQWGVPDVEGLRRFLMATIGWTKERTDEVLVPVIRDMNRRGVEGTQSNITRFFGGGVGAGAREAFAPRQTAGASKRMAAAVDKLRRNTAEDEADTAQGSNKRRKQ</sequence>
<evidence type="ECO:0000256" key="13">
    <source>
        <dbReference type="SAM" id="Coils"/>
    </source>
</evidence>
<dbReference type="InterPro" id="IPR008918">
    <property type="entry name" value="HhH2"/>
</dbReference>
<feature type="compositionally biased region" description="Basic residues" evidence="14">
    <location>
        <begin position="533"/>
        <end position="543"/>
    </location>
</feature>
<dbReference type="InterPro" id="IPR006085">
    <property type="entry name" value="XPG_DNA_repair_N"/>
</dbReference>
<dbReference type="AlphaFoldDB" id="A0A0A2W087"/>
<protein>
    <submittedName>
        <fullName evidence="17">DNA repair protein rad13</fullName>
    </submittedName>
</protein>
<dbReference type="FunFam" id="3.40.50.1010:FF:000061">
    <property type="entry name" value="Single-stranded DNA endonuclease (Eurofung)"/>
    <property type="match status" value="1"/>
</dbReference>
<keyword evidence="13" id="KW-0175">Coiled coil</keyword>
<dbReference type="GO" id="GO:1901255">
    <property type="term" value="P:nucleotide-excision repair involved in interstrand cross-link repair"/>
    <property type="evidence" value="ECO:0007669"/>
    <property type="project" value="EnsemblFungi"/>
</dbReference>
<feature type="compositionally biased region" description="Low complexity" evidence="14">
    <location>
        <begin position="563"/>
        <end position="575"/>
    </location>
</feature>
<keyword evidence="9" id="KW-0460">Magnesium</keyword>
<keyword evidence="4" id="KW-0540">Nuclease</keyword>
<dbReference type="GO" id="GO:0016788">
    <property type="term" value="F:hydrolase activity, acting on ester bonds"/>
    <property type="evidence" value="ECO:0007669"/>
    <property type="project" value="InterPro"/>
</dbReference>
<evidence type="ECO:0000259" key="15">
    <source>
        <dbReference type="SMART" id="SM00484"/>
    </source>
</evidence>
<dbReference type="CDD" id="cd09868">
    <property type="entry name" value="PIN_XPG_RAD2"/>
    <property type="match status" value="2"/>
</dbReference>
<evidence type="ECO:0000256" key="2">
    <source>
        <dbReference type="ARBA" id="ARBA00004123"/>
    </source>
</evidence>
<feature type="compositionally biased region" description="Basic and acidic residues" evidence="14">
    <location>
        <begin position="627"/>
        <end position="648"/>
    </location>
</feature>
<dbReference type="Proteomes" id="UP000030106">
    <property type="component" value="Unassembled WGS sequence"/>
</dbReference>
<gene>
    <name evidence="17" type="ORF">BBAD15_g2235</name>
</gene>
<feature type="region of interest" description="Disordered" evidence="14">
    <location>
        <begin position="114"/>
        <end position="146"/>
    </location>
</feature>
<dbReference type="EMBL" id="ANFO01000151">
    <property type="protein sequence ID" value="KGQ12027.1"/>
    <property type="molecule type" value="Genomic_DNA"/>
</dbReference>
<evidence type="ECO:0000256" key="5">
    <source>
        <dbReference type="ARBA" id="ARBA00022723"/>
    </source>
</evidence>
<dbReference type="PROSITE" id="PS00842">
    <property type="entry name" value="XPG_2"/>
    <property type="match status" value="1"/>
</dbReference>
<dbReference type="HOGENOM" id="CLU_003018_0_0_1"/>
<dbReference type="Gene3D" id="3.40.50.1010">
    <property type="entry name" value="5'-nuclease"/>
    <property type="match status" value="2"/>
</dbReference>
<dbReference type="Gene3D" id="1.10.150.20">
    <property type="entry name" value="5' to 3' exonuclease, C-terminal subdomain"/>
    <property type="match status" value="1"/>
</dbReference>
<name>A0A0A2W087_BEABA</name>
<evidence type="ECO:0000256" key="7">
    <source>
        <dbReference type="ARBA" id="ARBA00022763"/>
    </source>
</evidence>
<dbReference type="SMART" id="SM00279">
    <property type="entry name" value="HhH2"/>
    <property type="match status" value="1"/>
</dbReference>
<dbReference type="Pfam" id="PF00752">
    <property type="entry name" value="XPG_N"/>
    <property type="match status" value="1"/>
</dbReference>
<dbReference type="SMART" id="SM00485">
    <property type="entry name" value="XPGN"/>
    <property type="match status" value="1"/>
</dbReference>
<dbReference type="SMART" id="SM00484">
    <property type="entry name" value="XPGI"/>
    <property type="match status" value="1"/>
</dbReference>
<dbReference type="InterPro" id="IPR001044">
    <property type="entry name" value="XPG/Rad2_eukaryotes"/>
</dbReference>
<dbReference type="GO" id="GO:0003697">
    <property type="term" value="F:single-stranded DNA binding"/>
    <property type="evidence" value="ECO:0007669"/>
    <property type="project" value="InterPro"/>
</dbReference>
<keyword evidence="5" id="KW-0479">Metal-binding</keyword>
<evidence type="ECO:0000313" key="18">
    <source>
        <dbReference type="Proteomes" id="UP000030106"/>
    </source>
</evidence>
<feature type="domain" description="XPG N-terminal" evidence="16">
    <location>
        <begin position="1"/>
        <end position="98"/>
    </location>
</feature>
<evidence type="ECO:0000313" key="17">
    <source>
        <dbReference type="EMBL" id="KGQ12027.1"/>
    </source>
</evidence>
<feature type="coiled-coil region" evidence="13">
    <location>
        <begin position="836"/>
        <end position="863"/>
    </location>
</feature>
<dbReference type="PANTHER" id="PTHR16171:SF7">
    <property type="entry name" value="DNA REPAIR PROTEIN RAD2"/>
    <property type="match status" value="1"/>
</dbReference>
<dbReference type="CDD" id="cd09904">
    <property type="entry name" value="H3TH_XPG"/>
    <property type="match status" value="1"/>
</dbReference>
<organism evidence="17 18">
    <name type="scientific">Beauveria bassiana D1-5</name>
    <dbReference type="NCBI Taxonomy" id="1245745"/>
    <lineage>
        <taxon>Eukaryota</taxon>
        <taxon>Fungi</taxon>
        <taxon>Dikarya</taxon>
        <taxon>Ascomycota</taxon>
        <taxon>Pezizomycotina</taxon>
        <taxon>Sordariomycetes</taxon>
        <taxon>Hypocreomycetidae</taxon>
        <taxon>Hypocreales</taxon>
        <taxon>Cordycipitaceae</taxon>
        <taxon>Beauveria</taxon>
    </lineage>
</organism>
<evidence type="ECO:0000256" key="8">
    <source>
        <dbReference type="ARBA" id="ARBA00022801"/>
    </source>
</evidence>
<feature type="region of interest" description="Disordered" evidence="14">
    <location>
        <begin position="490"/>
        <end position="781"/>
    </location>
</feature>
<keyword evidence="11" id="KW-0539">Nucleus</keyword>
<evidence type="ECO:0000256" key="4">
    <source>
        <dbReference type="ARBA" id="ARBA00022722"/>
    </source>
</evidence>
<comment type="caution">
    <text evidence="17">The sequence shown here is derived from an EMBL/GenBank/DDBJ whole genome shotgun (WGS) entry which is preliminary data.</text>
</comment>
<evidence type="ECO:0000256" key="9">
    <source>
        <dbReference type="ARBA" id="ARBA00022842"/>
    </source>
</evidence>
<dbReference type="eggNOG" id="KOG2520">
    <property type="taxonomic scope" value="Eukaryota"/>
</dbReference>
<comment type="function">
    <text evidence="12">Single-stranded DNA endonuclease involved in excision repair of DNA damaged with UV light, bulky adducts, or cross-linking agents. Essential for the incision step of excision-repair.</text>
</comment>
<dbReference type="GO" id="GO:0005634">
    <property type="term" value="C:nucleus"/>
    <property type="evidence" value="ECO:0007669"/>
    <property type="project" value="UniProtKB-SubCell"/>
</dbReference>
<reference evidence="17 18" key="1">
    <citation type="submission" date="2012-10" db="EMBL/GenBank/DDBJ databases">
        <title>Genome sequencing and analysis of entomopathogenic fungi Beauveria bassiana D1-5.</title>
        <authorList>
            <person name="Li Q."/>
            <person name="Wang L."/>
            <person name="Zhang Z."/>
            <person name="Wang Q."/>
            <person name="Ren J."/>
            <person name="Wang M."/>
            <person name="Xu W."/>
            <person name="Wang J."/>
            <person name="Lu Y."/>
            <person name="Du Q."/>
            <person name="Sun Z."/>
        </authorList>
    </citation>
    <scope>NUCLEOTIDE SEQUENCE [LARGE SCALE GENOMIC DNA]</scope>
    <source>
        <strain evidence="17 18">D1-5</strain>
    </source>
</reference>
<accession>A0A0A2W087</accession>
<feature type="compositionally biased region" description="Acidic residues" evidence="14">
    <location>
        <begin position="751"/>
        <end position="760"/>
    </location>
</feature>
<feature type="compositionally biased region" description="Acidic residues" evidence="14">
    <location>
        <begin position="704"/>
        <end position="715"/>
    </location>
</feature>
<keyword evidence="10" id="KW-0234">DNA repair</keyword>
<dbReference type="GO" id="GO:0004520">
    <property type="term" value="F:DNA endonuclease activity"/>
    <property type="evidence" value="ECO:0007669"/>
    <property type="project" value="TreeGrafter"/>
</dbReference>
<evidence type="ECO:0000256" key="14">
    <source>
        <dbReference type="SAM" id="MobiDB-lite"/>
    </source>
</evidence>
<dbReference type="SUPFAM" id="SSF88723">
    <property type="entry name" value="PIN domain-like"/>
    <property type="match status" value="1"/>
</dbReference>
<keyword evidence="8" id="KW-0378">Hydrolase</keyword>
<dbReference type="Pfam" id="PF00867">
    <property type="entry name" value="XPG_I"/>
    <property type="match status" value="1"/>
</dbReference>
<evidence type="ECO:0000256" key="1">
    <source>
        <dbReference type="ARBA" id="ARBA00001946"/>
    </source>
</evidence>
<evidence type="ECO:0000259" key="16">
    <source>
        <dbReference type="SMART" id="SM00485"/>
    </source>
</evidence>
<feature type="region of interest" description="Disordered" evidence="14">
    <location>
        <begin position="1121"/>
        <end position="1158"/>
    </location>
</feature>
<dbReference type="PRINTS" id="PR00853">
    <property type="entry name" value="XPGRADSUPER"/>
</dbReference>
<dbReference type="FunFam" id="1.10.150.20:FF:000050">
    <property type="entry name" value="DNA repair protein UVH3"/>
    <property type="match status" value="1"/>
</dbReference>
<keyword evidence="6" id="KW-0255">Endonuclease</keyword>
<evidence type="ECO:0000256" key="3">
    <source>
        <dbReference type="ARBA" id="ARBA00005283"/>
    </source>
</evidence>
<dbReference type="InterPro" id="IPR006086">
    <property type="entry name" value="XPG-I_dom"/>
</dbReference>
<evidence type="ECO:0000256" key="10">
    <source>
        <dbReference type="ARBA" id="ARBA00023204"/>
    </source>
</evidence>